<dbReference type="Pfam" id="PF01261">
    <property type="entry name" value="AP_endonuc_2"/>
    <property type="match status" value="1"/>
</dbReference>
<dbReference type="PANTHER" id="PTHR12110:SF41">
    <property type="entry name" value="INOSOSE DEHYDRATASE"/>
    <property type="match status" value="1"/>
</dbReference>
<dbReference type="InterPro" id="IPR036237">
    <property type="entry name" value="Xyl_isomerase-like_sf"/>
</dbReference>
<feature type="domain" description="Xylose isomerase-like TIM barrel" evidence="1">
    <location>
        <begin position="30"/>
        <end position="269"/>
    </location>
</feature>
<comment type="caution">
    <text evidence="2">The sequence shown here is derived from an EMBL/GenBank/DDBJ whole genome shotgun (WGS) entry which is preliminary data.</text>
</comment>
<organism evidence="2">
    <name type="scientific">Rhizobium leguminosarum</name>
    <dbReference type="NCBI Taxonomy" id="384"/>
    <lineage>
        <taxon>Bacteria</taxon>
        <taxon>Pseudomonadati</taxon>
        <taxon>Pseudomonadota</taxon>
        <taxon>Alphaproteobacteria</taxon>
        <taxon>Hyphomicrobiales</taxon>
        <taxon>Rhizobiaceae</taxon>
        <taxon>Rhizobium/Agrobacterium group</taxon>
        <taxon>Rhizobium</taxon>
    </lineage>
</organism>
<reference evidence="2" key="1">
    <citation type="submission" date="2016-03" db="EMBL/GenBank/DDBJ databases">
        <title>Microsymbionts genomes from the relict species Vavilovia formosa.</title>
        <authorList>
            <person name="Chirak E."/>
            <person name="Kimeklis A."/>
            <person name="Kopat V."/>
            <person name="Andronov E."/>
        </authorList>
    </citation>
    <scope>NUCLEOTIDE SEQUENCE [LARGE SCALE GENOMIC DNA]</scope>
    <source>
        <strain evidence="2">Vaf12</strain>
    </source>
</reference>
<sequence length="272" mass="29076">MKNAELQIGCQTFTWEMLGPGWSGGPDDLVRAIADGGYAGIEITDTMIGHYALKPADFARTLTDAGLALVSFAFGSASGFTVAEKIASDLDTARRWVDFAANFPGAMISMGSATVVSDGPRDEKFAIAAECYNRATEIGRSAGVAVAVHPSSHHNTLLFTRNDYDQLFALLDPQVGWVPDTGHILRGGQQIGDTLAAHRDRIRYVHLKDVDAGGTWAMLGEGVCDVPAVISAVRDAPNFIGWIVVEEESDHAGTDPAAAVRANRETLRRLGF</sequence>
<evidence type="ECO:0000313" key="2">
    <source>
        <dbReference type="EMBL" id="KZA99549.1"/>
    </source>
</evidence>
<dbReference type="Gene3D" id="3.20.20.150">
    <property type="entry name" value="Divalent-metal-dependent TIM barrel enzymes"/>
    <property type="match status" value="1"/>
</dbReference>
<protein>
    <submittedName>
        <fullName evidence="2">Myo-inositol catabolism protein</fullName>
    </submittedName>
</protein>
<dbReference type="EMBL" id="LVYU01000102">
    <property type="protein sequence ID" value="KZA99549.1"/>
    <property type="molecule type" value="Genomic_DNA"/>
</dbReference>
<dbReference type="RefSeq" id="WP_062942981.1">
    <property type="nucleotide sequence ID" value="NZ_CP171845.1"/>
</dbReference>
<dbReference type="InterPro" id="IPR050312">
    <property type="entry name" value="IolE/XylAMocC-like"/>
</dbReference>
<dbReference type="AlphaFoldDB" id="A0A154IHX3"/>
<dbReference type="SUPFAM" id="SSF51658">
    <property type="entry name" value="Xylose isomerase-like"/>
    <property type="match status" value="1"/>
</dbReference>
<proteinExistence type="predicted"/>
<gene>
    <name evidence="2" type="ORF">A4A59_22620</name>
</gene>
<name>A0A154IHX3_RHILE</name>
<dbReference type="PANTHER" id="PTHR12110">
    <property type="entry name" value="HYDROXYPYRUVATE ISOMERASE"/>
    <property type="match status" value="1"/>
</dbReference>
<evidence type="ECO:0000259" key="1">
    <source>
        <dbReference type="Pfam" id="PF01261"/>
    </source>
</evidence>
<dbReference type="InterPro" id="IPR013022">
    <property type="entry name" value="Xyl_isomerase-like_TIM-brl"/>
</dbReference>
<accession>A0A154IHX3</accession>